<dbReference type="InterPro" id="IPR036047">
    <property type="entry name" value="F-box-like_dom_sf"/>
</dbReference>
<keyword evidence="2" id="KW-0804">Transcription</keyword>
<evidence type="ECO:0000256" key="1">
    <source>
        <dbReference type="SAM" id="MobiDB-lite"/>
    </source>
</evidence>
<feature type="region of interest" description="Disordered" evidence="1">
    <location>
        <begin position="280"/>
        <end position="300"/>
    </location>
</feature>
<protein>
    <submittedName>
        <fullName evidence="2">DNA-directed RNA polymerase ii subunit n Nterm-like domain-containing protein</fullName>
    </submittedName>
</protein>
<evidence type="ECO:0000313" key="3">
    <source>
        <dbReference type="Proteomes" id="UP001185135"/>
    </source>
</evidence>
<sequence length="391" mass="43051">MDTGTPDAYCSALPAEMMCAVLCWVDPGWWPLAARVCRWWCACVRIATETTPNHRTIVPTRLRTLSLAVRGGHVGVVAWLEQALGRSYCRARSVAEWMASMMPERSLDDLVVAAARDGRDDVLLWADEHMRLLGSKGHVADRRVDVVLLAAIACGRREATQYLCTMGPRPWLEGSVRLLTRCWTERDDRCVRDRRVTLCAIAAGGSTLPAMLCGRGLPMRRSALLLGALCLSPEMLKHLCNTADHRVSRKQILVDEATWLADQRVVATAHGSSEQLALSEANARSTIGTERPSVRPPRGDDFLPGGALEHYGSVDDDSATFGEALAALLWPLCVDPDFTKDHLDVWIELGTTSFESWNALRVAVARQTRTGLNLAVAVPFNVDFDGDELLH</sequence>
<dbReference type="SUPFAM" id="SSF81383">
    <property type="entry name" value="F-box domain"/>
    <property type="match status" value="1"/>
</dbReference>
<dbReference type="Proteomes" id="UP001185135">
    <property type="component" value="Segment"/>
</dbReference>
<organism evidence="2 3">
    <name type="scientific">Pandoravirus kuranda</name>
    <dbReference type="NCBI Taxonomy" id="3019033"/>
    <lineage>
        <taxon>Viruses</taxon>
        <taxon>Pandoravirus</taxon>
    </lineage>
</organism>
<name>A0AA95EN65_9VIRU</name>
<dbReference type="GO" id="GO:0000428">
    <property type="term" value="C:DNA-directed RNA polymerase complex"/>
    <property type="evidence" value="ECO:0007669"/>
    <property type="project" value="UniProtKB-KW"/>
</dbReference>
<gene>
    <name evidence="2" type="ORF">pkur_cds_447</name>
</gene>
<dbReference type="EMBL" id="ON887157">
    <property type="protein sequence ID" value="WBR14621.1"/>
    <property type="molecule type" value="Genomic_DNA"/>
</dbReference>
<reference evidence="2" key="1">
    <citation type="submission" date="2022-06" db="EMBL/GenBank/DDBJ databases">
        <authorList>
            <person name="Legendre M."/>
            <person name="Claverie J.-M."/>
            <person name="Alempic J.-M."/>
            <person name="Abergel C."/>
        </authorList>
    </citation>
    <scope>NUCLEOTIDE SEQUENCE</scope>
    <source>
        <strain evidence="2">Kuranda</strain>
    </source>
</reference>
<proteinExistence type="predicted"/>
<keyword evidence="2" id="KW-0240">DNA-directed RNA polymerase</keyword>
<evidence type="ECO:0000313" key="2">
    <source>
        <dbReference type="EMBL" id="WBR14621.1"/>
    </source>
</evidence>
<accession>A0AA95EN65</accession>